<evidence type="ECO:0000313" key="1">
    <source>
        <dbReference type="EnsemblPlants" id="OB03G36600.1"/>
    </source>
</evidence>
<dbReference type="AlphaFoldDB" id="J3LRI4"/>
<dbReference type="HOGENOM" id="CLU_2137344_0_0_1"/>
<sequence>MARKKTIFIPSYVNLDHHVGNLRFLWLANHHCQEPQFQQVKGLCSMYGKFCLIGHINAPALIVLDFVWQQADCYIRSWLFSSTADDVLNFAIEMEQIMCDLWIAIYALFQVKK</sequence>
<dbReference type="Gramene" id="OB03G36600.1">
    <property type="protein sequence ID" value="OB03G36600.1"/>
    <property type="gene ID" value="OB03G36600"/>
</dbReference>
<reference evidence="1" key="2">
    <citation type="submission" date="2013-04" db="UniProtKB">
        <authorList>
            <consortium name="EnsemblPlants"/>
        </authorList>
    </citation>
    <scope>IDENTIFICATION</scope>
</reference>
<proteinExistence type="predicted"/>
<keyword evidence="2" id="KW-1185">Reference proteome</keyword>
<reference evidence="1" key="1">
    <citation type="journal article" date="2013" name="Nat. Commun.">
        <title>Whole-genome sequencing of Oryza brachyantha reveals mechanisms underlying Oryza genome evolution.</title>
        <authorList>
            <person name="Chen J."/>
            <person name="Huang Q."/>
            <person name="Gao D."/>
            <person name="Wang J."/>
            <person name="Lang Y."/>
            <person name="Liu T."/>
            <person name="Li B."/>
            <person name="Bai Z."/>
            <person name="Luis Goicoechea J."/>
            <person name="Liang C."/>
            <person name="Chen C."/>
            <person name="Zhang W."/>
            <person name="Sun S."/>
            <person name="Liao Y."/>
            <person name="Zhang X."/>
            <person name="Yang L."/>
            <person name="Song C."/>
            <person name="Wang M."/>
            <person name="Shi J."/>
            <person name="Liu G."/>
            <person name="Liu J."/>
            <person name="Zhou H."/>
            <person name="Zhou W."/>
            <person name="Yu Q."/>
            <person name="An N."/>
            <person name="Chen Y."/>
            <person name="Cai Q."/>
            <person name="Wang B."/>
            <person name="Liu B."/>
            <person name="Min J."/>
            <person name="Huang Y."/>
            <person name="Wu H."/>
            <person name="Li Z."/>
            <person name="Zhang Y."/>
            <person name="Yin Y."/>
            <person name="Song W."/>
            <person name="Jiang J."/>
            <person name="Jackson S.A."/>
            <person name="Wing R.A."/>
            <person name="Wang J."/>
            <person name="Chen M."/>
        </authorList>
    </citation>
    <scope>NUCLEOTIDE SEQUENCE [LARGE SCALE GENOMIC DNA]</scope>
    <source>
        <strain evidence="1">cv. IRGC 101232</strain>
    </source>
</reference>
<name>J3LRI4_ORYBR</name>
<dbReference type="Proteomes" id="UP000006038">
    <property type="component" value="Chromosome 3"/>
</dbReference>
<evidence type="ECO:0000313" key="2">
    <source>
        <dbReference type="Proteomes" id="UP000006038"/>
    </source>
</evidence>
<accession>J3LRI4</accession>
<organism evidence="1">
    <name type="scientific">Oryza brachyantha</name>
    <name type="common">malo sina</name>
    <dbReference type="NCBI Taxonomy" id="4533"/>
    <lineage>
        <taxon>Eukaryota</taxon>
        <taxon>Viridiplantae</taxon>
        <taxon>Streptophyta</taxon>
        <taxon>Embryophyta</taxon>
        <taxon>Tracheophyta</taxon>
        <taxon>Spermatophyta</taxon>
        <taxon>Magnoliopsida</taxon>
        <taxon>Liliopsida</taxon>
        <taxon>Poales</taxon>
        <taxon>Poaceae</taxon>
        <taxon>BOP clade</taxon>
        <taxon>Oryzoideae</taxon>
        <taxon>Oryzeae</taxon>
        <taxon>Oryzinae</taxon>
        <taxon>Oryza</taxon>
    </lineage>
</organism>
<dbReference type="EnsemblPlants" id="OB03G36600.1">
    <property type="protein sequence ID" value="OB03G36600.1"/>
    <property type="gene ID" value="OB03G36600"/>
</dbReference>
<protein>
    <submittedName>
        <fullName evidence="1">Uncharacterized protein</fullName>
    </submittedName>
</protein>